<dbReference type="Proteomes" id="UP000441523">
    <property type="component" value="Unassembled WGS sequence"/>
</dbReference>
<evidence type="ECO:0000259" key="1">
    <source>
        <dbReference type="PROSITE" id="PS51184"/>
    </source>
</evidence>
<dbReference type="EMBL" id="VZZJ01000006">
    <property type="protein sequence ID" value="KAB1074054.1"/>
    <property type="molecule type" value="Genomic_DNA"/>
</dbReference>
<evidence type="ECO:0000313" key="2">
    <source>
        <dbReference type="EMBL" id="KAB1074054.1"/>
    </source>
</evidence>
<dbReference type="InterPro" id="IPR041667">
    <property type="entry name" value="Cupin_8"/>
</dbReference>
<comment type="caution">
    <text evidence="2">The sequence shown here is derived from an EMBL/GenBank/DDBJ whole genome shotgun (WGS) entry which is preliminary data.</text>
</comment>
<organism evidence="2 3">
    <name type="scientific">Methylobacterium planeticum</name>
    <dbReference type="NCBI Taxonomy" id="2615211"/>
    <lineage>
        <taxon>Bacteria</taxon>
        <taxon>Pseudomonadati</taxon>
        <taxon>Pseudomonadota</taxon>
        <taxon>Alphaproteobacteria</taxon>
        <taxon>Hyphomicrobiales</taxon>
        <taxon>Methylobacteriaceae</taxon>
        <taxon>Methylobacterium</taxon>
    </lineage>
</organism>
<dbReference type="PANTHER" id="PTHR12461">
    <property type="entry name" value="HYPOXIA-INDUCIBLE FACTOR 1 ALPHA INHIBITOR-RELATED"/>
    <property type="match status" value="1"/>
</dbReference>
<dbReference type="Pfam" id="PF13621">
    <property type="entry name" value="Cupin_8"/>
    <property type="match status" value="1"/>
</dbReference>
<dbReference type="AlphaFoldDB" id="A0A6N6MQY4"/>
<protein>
    <submittedName>
        <fullName evidence="2">Transcriptional regulator</fullName>
    </submittedName>
</protein>
<dbReference type="PANTHER" id="PTHR12461:SF105">
    <property type="entry name" value="HYPOXIA-INDUCIBLE FACTOR 1-ALPHA INHIBITOR"/>
    <property type="match status" value="1"/>
</dbReference>
<dbReference type="SUPFAM" id="SSF51197">
    <property type="entry name" value="Clavaminate synthase-like"/>
    <property type="match status" value="1"/>
</dbReference>
<name>A0A6N6MQY4_9HYPH</name>
<sequence>MASQIDVSAQDLSDFPKVPFGIRHNLANNPLLSLDRLIELAASMPRDSIEYNSGKVGIDQNPETVPLIDMDPVEVVRRIREANAWLVLKRVERDPAYGALLTEVLDRFARDLGHANAAAAGFTNIEGFVFVSSPNATTPFHSDPEDNFFVQVHGEKFFHIIDNQDGGVVSAAEMEFAPDAHRNHAYKPEFEARARVFSMNAGDGCFVPYQWPHWVRTGATYSISMAITWKSTEVKRRNRLLFVNAMLRRAGMPQPAPGRRPALDAVKVAAYTGLRAAIEPLRRVQGLRAQHGK</sequence>
<dbReference type="InterPro" id="IPR003347">
    <property type="entry name" value="JmjC_dom"/>
</dbReference>
<accession>A0A6N6MQY4</accession>
<keyword evidence="3" id="KW-1185">Reference proteome</keyword>
<dbReference type="PROSITE" id="PS51184">
    <property type="entry name" value="JMJC"/>
    <property type="match status" value="1"/>
</dbReference>
<evidence type="ECO:0000313" key="3">
    <source>
        <dbReference type="Proteomes" id="UP000441523"/>
    </source>
</evidence>
<dbReference type="SMART" id="SM00558">
    <property type="entry name" value="JmjC"/>
    <property type="match status" value="1"/>
</dbReference>
<feature type="domain" description="JmjC" evidence="1">
    <location>
        <begin position="90"/>
        <end position="246"/>
    </location>
</feature>
<proteinExistence type="predicted"/>
<dbReference type="RefSeq" id="WP_150963143.1">
    <property type="nucleotide sequence ID" value="NZ_VZZJ01000006.1"/>
</dbReference>
<gene>
    <name evidence="2" type="ORF">F6X51_10060</name>
</gene>
<dbReference type="Gene3D" id="2.60.120.650">
    <property type="entry name" value="Cupin"/>
    <property type="match status" value="1"/>
</dbReference>
<reference evidence="2 3" key="1">
    <citation type="submission" date="2019-09" db="EMBL/GenBank/DDBJ databases">
        <title>YIM 132548 draft genome.</title>
        <authorList>
            <person name="Jiang L."/>
        </authorList>
    </citation>
    <scope>NUCLEOTIDE SEQUENCE [LARGE SCALE GENOMIC DNA]</scope>
    <source>
        <strain evidence="2 3">YIM 132548</strain>
    </source>
</reference>